<evidence type="ECO:0000313" key="1">
    <source>
        <dbReference type="EMBL" id="MFD0965228.1"/>
    </source>
</evidence>
<sequence>MKLKFLSLVVVGLLFSCSSDDSSDNSGTENVSIEGTWKLTEYKSENAYDYNNDGISNRDLMLELDCLTDRTLVFNENESGTLSYSTQIAATGQSITCSEIGTTLIDGFNWSKNGSEVSMNYDITIHNGVISGNKLTIMIPNEVIVLNNGNLVEEDLTKVYTKQ</sequence>
<protein>
    <submittedName>
        <fullName evidence="1">Lipocalin family protein</fullName>
    </submittedName>
</protein>
<evidence type="ECO:0000313" key="2">
    <source>
        <dbReference type="Proteomes" id="UP001596997"/>
    </source>
</evidence>
<proteinExistence type="predicted"/>
<reference evidence="2" key="1">
    <citation type="journal article" date="2019" name="Int. J. Syst. Evol. Microbiol.">
        <title>The Global Catalogue of Microorganisms (GCM) 10K type strain sequencing project: providing services to taxonomists for standard genome sequencing and annotation.</title>
        <authorList>
            <consortium name="The Broad Institute Genomics Platform"/>
            <consortium name="The Broad Institute Genome Sequencing Center for Infectious Disease"/>
            <person name="Wu L."/>
            <person name="Ma J."/>
        </authorList>
    </citation>
    <scope>NUCLEOTIDE SEQUENCE [LARGE SCALE GENOMIC DNA]</scope>
    <source>
        <strain evidence="2">CCUG 62114</strain>
    </source>
</reference>
<dbReference type="RefSeq" id="WP_377717393.1">
    <property type="nucleotide sequence ID" value="NZ_JBHTJM010000011.1"/>
</dbReference>
<dbReference type="EMBL" id="JBHTJM010000011">
    <property type="protein sequence ID" value="MFD0965228.1"/>
    <property type="molecule type" value="Genomic_DNA"/>
</dbReference>
<comment type="caution">
    <text evidence="1">The sequence shown here is derived from an EMBL/GenBank/DDBJ whole genome shotgun (WGS) entry which is preliminary data.</text>
</comment>
<keyword evidence="2" id="KW-1185">Reference proteome</keyword>
<organism evidence="1 2">
    <name type="scientific">Pseudofulvibacter geojedonensis</name>
    <dbReference type="NCBI Taxonomy" id="1123758"/>
    <lineage>
        <taxon>Bacteria</taxon>
        <taxon>Pseudomonadati</taxon>
        <taxon>Bacteroidota</taxon>
        <taxon>Flavobacteriia</taxon>
        <taxon>Flavobacteriales</taxon>
        <taxon>Flavobacteriaceae</taxon>
        <taxon>Pseudofulvibacter</taxon>
    </lineage>
</organism>
<dbReference type="PROSITE" id="PS51257">
    <property type="entry name" value="PROKAR_LIPOPROTEIN"/>
    <property type="match status" value="1"/>
</dbReference>
<name>A0ABW3I5Z5_9FLAO</name>
<accession>A0ABW3I5Z5</accession>
<dbReference type="Proteomes" id="UP001596997">
    <property type="component" value="Unassembled WGS sequence"/>
</dbReference>
<gene>
    <name evidence="1" type="ORF">ACFQ1O_14520</name>
</gene>